<reference evidence="1 2" key="1">
    <citation type="submission" date="2015-09" db="EMBL/GenBank/DDBJ databases">
        <title>Genome announcement of multiple Pseudomonas syringae strains.</title>
        <authorList>
            <person name="Thakur S."/>
            <person name="Wang P.W."/>
            <person name="Gong Y."/>
            <person name="Weir B.S."/>
            <person name="Guttman D.S."/>
        </authorList>
    </citation>
    <scope>NUCLEOTIDE SEQUENCE [LARGE SCALE GENOMIC DNA]</scope>
    <source>
        <strain evidence="1 2">ICMP4303</strain>
    </source>
</reference>
<organism evidence="1 2">
    <name type="scientific">Pseudomonas syringae pv. antirrhini</name>
    <dbReference type="NCBI Taxonomy" id="251702"/>
    <lineage>
        <taxon>Bacteria</taxon>
        <taxon>Pseudomonadati</taxon>
        <taxon>Pseudomonadota</taxon>
        <taxon>Gammaproteobacteria</taxon>
        <taxon>Pseudomonadales</taxon>
        <taxon>Pseudomonadaceae</taxon>
        <taxon>Pseudomonas</taxon>
    </lineage>
</organism>
<proteinExistence type="predicted"/>
<dbReference type="PATRIC" id="fig|251702.3.peg.2938"/>
<evidence type="ECO:0000313" key="2">
    <source>
        <dbReference type="Proteomes" id="UP000050425"/>
    </source>
</evidence>
<name>A0A0P9JYI5_9PSED</name>
<dbReference type="Proteomes" id="UP000050425">
    <property type="component" value="Unassembled WGS sequence"/>
</dbReference>
<dbReference type="EMBL" id="LJPT01000004">
    <property type="protein sequence ID" value="KPW53171.1"/>
    <property type="molecule type" value="Genomic_DNA"/>
</dbReference>
<evidence type="ECO:0000313" key="1">
    <source>
        <dbReference type="EMBL" id="KPW53171.1"/>
    </source>
</evidence>
<comment type="caution">
    <text evidence="1">The sequence shown here is derived from an EMBL/GenBank/DDBJ whole genome shotgun (WGS) entry which is preliminary data.</text>
</comment>
<protein>
    <submittedName>
        <fullName evidence="1">Uncharacterized protein</fullName>
    </submittedName>
</protein>
<sequence length="34" mass="4080">MAYRSLIFHGGFFLELTEVIRDENRLLNTRIILK</sequence>
<gene>
    <name evidence="1" type="ORF">ALO88_102351</name>
</gene>
<dbReference type="AlphaFoldDB" id="A0A0P9JYI5"/>
<accession>A0A0P9JYI5</accession>